<accession>Q649V9</accession>
<reference evidence="2" key="1">
    <citation type="journal article" date="2004" name="Science">
        <title>Reverse methanogenesis: testing the hypothesis with environmental genomics.</title>
        <authorList>
            <person name="Hallam S.J."/>
            <person name="Putnam N."/>
            <person name="Preston C.M."/>
            <person name="Detter J.C."/>
            <person name="Rokhsar D."/>
            <person name="Richardson P.M."/>
            <person name="DeLong E.F."/>
        </authorList>
    </citation>
    <scope>NUCLEOTIDE SEQUENCE</scope>
</reference>
<dbReference type="AlphaFoldDB" id="Q649V9"/>
<name>Q649V9_UNCAG</name>
<dbReference type="SUPFAM" id="SSF53300">
    <property type="entry name" value="vWA-like"/>
    <property type="match status" value="1"/>
</dbReference>
<dbReference type="SMART" id="SM00327">
    <property type="entry name" value="VWA"/>
    <property type="match status" value="1"/>
</dbReference>
<evidence type="ECO:0000259" key="1">
    <source>
        <dbReference type="PROSITE" id="PS50234"/>
    </source>
</evidence>
<dbReference type="Pfam" id="PF00092">
    <property type="entry name" value="VWA"/>
    <property type="match status" value="1"/>
</dbReference>
<proteinExistence type="predicted"/>
<dbReference type="CDD" id="cd01454">
    <property type="entry name" value="vWA_norD_type"/>
    <property type="match status" value="1"/>
</dbReference>
<dbReference type="InterPro" id="IPR002035">
    <property type="entry name" value="VWF_A"/>
</dbReference>
<dbReference type="InterPro" id="IPR036465">
    <property type="entry name" value="vWFA_dom_sf"/>
</dbReference>
<dbReference type="PROSITE" id="PS50234">
    <property type="entry name" value="VWFA"/>
    <property type="match status" value="1"/>
</dbReference>
<reference evidence="2" key="2">
    <citation type="submission" date="2004-08" db="EMBL/GenBank/DDBJ databases">
        <authorList>
            <person name="Putnam N."/>
            <person name="Detter J.C."/>
            <person name="Richardson P.M."/>
            <person name="Rokhsar D."/>
        </authorList>
    </citation>
    <scope>NUCLEOTIDE SEQUENCE</scope>
</reference>
<sequence>MGHCHTEKIYKINLLYTHTQLNLTKHPRARQPRKMNQTSDLENFYALFPEPALAKDLITILEDYRINSRLKAEYPVLGVQISEMNVHTVSKRPSLDELANDKQRAVELIAQRLSAVRTKEQVPGNLLQTLEQALLICQPLSALHVDIHETARVAAELYFLIDDHFQGPYHKMDPFSAPLDQSQVNKNIGNFGRTARKISENIDCETDKSPPGDAKKANDFGGVPSEDTIRELLRALYKEKGIKPKEVESRIDALDANKVQDYLNDLETLITDENGLQSERDTYLYPEWGIDIKDYRLNWSRIRERILEGESDEFYQDTIRKYAGQIKIIRREFQMLRPEGVVKLRGQFDGDDIDLDATVQYFIDKRLRLSPSERNYVRTENRTRDIAVAFLVDMSGSTVGSTIRCEKEALILMSEALKELGDAFAIYGFSGYGRDNVVFFLIKDFEDSYDLRVQCKISTMTNKQSTRIAPAIRHTTTKLRRREERTRMLILLSDGKPLDRDYYGNYAIEDTRMALKEAQRYGVKSFCITVDREAAEYLPRMYADSRWVVIDDVLKLPAKITRIYKRFTT</sequence>
<dbReference type="EMBL" id="AY714859">
    <property type="protein sequence ID" value="AAU83818.1"/>
    <property type="molecule type" value="Genomic_DNA"/>
</dbReference>
<gene>
    <name evidence="2" type="ORF">GZ34A6_29</name>
</gene>
<dbReference type="InterPro" id="IPR051928">
    <property type="entry name" value="NorD/CobT"/>
</dbReference>
<dbReference type="PANTHER" id="PTHR41248">
    <property type="entry name" value="NORD PROTEIN"/>
    <property type="match status" value="1"/>
</dbReference>
<protein>
    <recommendedName>
        <fullName evidence="1">VWFA domain-containing protein</fullName>
    </recommendedName>
</protein>
<feature type="domain" description="VWFA" evidence="1">
    <location>
        <begin position="387"/>
        <end position="567"/>
    </location>
</feature>
<dbReference type="Gene3D" id="3.40.50.410">
    <property type="entry name" value="von Willebrand factor, type A domain"/>
    <property type="match status" value="1"/>
</dbReference>
<dbReference type="PANTHER" id="PTHR41248:SF1">
    <property type="entry name" value="NORD PROTEIN"/>
    <property type="match status" value="1"/>
</dbReference>
<evidence type="ECO:0000313" key="2">
    <source>
        <dbReference type="EMBL" id="AAU83818.1"/>
    </source>
</evidence>
<organism evidence="2">
    <name type="scientific">Uncultured archaeon GZfos26G2</name>
    <dbReference type="NCBI Taxonomy" id="3386331"/>
    <lineage>
        <taxon>Archaea</taxon>
        <taxon>Methanobacteriati</taxon>
        <taxon>Methanobacteriota</taxon>
        <taxon>Stenosarchaea group</taxon>
        <taxon>Methanomicrobia</taxon>
        <taxon>Candidatus Methanophagales</taxon>
        <taxon>Candidatus Methanophagaceae</taxon>
        <taxon>Candidatus Methanophaga</taxon>
    </lineage>
</organism>